<gene>
    <name evidence="2" type="ORF">NDU88_004150</name>
</gene>
<name>A0AAV7QDQ7_PLEWA</name>
<sequence>MWLCLCDGPLLQQATPSRRENASSTSSDPEEDIVATNPDSLPGAKGQEQATCGLGGFKRENPELDCGDGEDTRSEEPRSVTREEQEEPTKEENPEDLQTEFETREAPCQDPATL</sequence>
<dbReference type="AlphaFoldDB" id="A0AAV7QDQ7"/>
<proteinExistence type="predicted"/>
<accession>A0AAV7QDQ7</accession>
<feature type="region of interest" description="Disordered" evidence="1">
    <location>
        <begin position="9"/>
        <end position="114"/>
    </location>
</feature>
<evidence type="ECO:0000313" key="3">
    <source>
        <dbReference type="Proteomes" id="UP001066276"/>
    </source>
</evidence>
<evidence type="ECO:0000313" key="2">
    <source>
        <dbReference type="EMBL" id="KAJ1137754.1"/>
    </source>
</evidence>
<feature type="compositionally biased region" description="Basic and acidic residues" evidence="1">
    <location>
        <begin position="70"/>
        <end position="92"/>
    </location>
</feature>
<reference evidence="2" key="1">
    <citation type="journal article" date="2022" name="bioRxiv">
        <title>Sequencing and chromosome-scale assembly of the giantPleurodeles waltlgenome.</title>
        <authorList>
            <person name="Brown T."/>
            <person name="Elewa A."/>
            <person name="Iarovenko S."/>
            <person name="Subramanian E."/>
            <person name="Araus A.J."/>
            <person name="Petzold A."/>
            <person name="Susuki M."/>
            <person name="Suzuki K.-i.T."/>
            <person name="Hayashi T."/>
            <person name="Toyoda A."/>
            <person name="Oliveira C."/>
            <person name="Osipova E."/>
            <person name="Leigh N.D."/>
            <person name="Simon A."/>
            <person name="Yun M.H."/>
        </authorList>
    </citation>
    <scope>NUCLEOTIDE SEQUENCE</scope>
    <source>
        <strain evidence="2">20211129_DDA</strain>
        <tissue evidence="2">Liver</tissue>
    </source>
</reference>
<keyword evidence="3" id="KW-1185">Reference proteome</keyword>
<organism evidence="2 3">
    <name type="scientific">Pleurodeles waltl</name>
    <name type="common">Iberian ribbed newt</name>
    <dbReference type="NCBI Taxonomy" id="8319"/>
    <lineage>
        <taxon>Eukaryota</taxon>
        <taxon>Metazoa</taxon>
        <taxon>Chordata</taxon>
        <taxon>Craniata</taxon>
        <taxon>Vertebrata</taxon>
        <taxon>Euteleostomi</taxon>
        <taxon>Amphibia</taxon>
        <taxon>Batrachia</taxon>
        <taxon>Caudata</taxon>
        <taxon>Salamandroidea</taxon>
        <taxon>Salamandridae</taxon>
        <taxon>Pleurodelinae</taxon>
        <taxon>Pleurodeles</taxon>
    </lineage>
</organism>
<comment type="caution">
    <text evidence="2">The sequence shown here is derived from an EMBL/GenBank/DDBJ whole genome shotgun (WGS) entry which is preliminary data.</text>
</comment>
<dbReference type="EMBL" id="JANPWB010000010">
    <property type="protein sequence ID" value="KAJ1137754.1"/>
    <property type="molecule type" value="Genomic_DNA"/>
</dbReference>
<dbReference type="Proteomes" id="UP001066276">
    <property type="component" value="Chromosome 6"/>
</dbReference>
<feature type="compositionally biased region" description="Polar residues" evidence="1">
    <location>
        <begin position="12"/>
        <end position="27"/>
    </location>
</feature>
<protein>
    <submittedName>
        <fullName evidence="2">Uncharacterized protein</fullName>
    </submittedName>
</protein>
<evidence type="ECO:0000256" key="1">
    <source>
        <dbReference type="SAM" id="MobiDB-lite"/>
    </source>
</evidence>